<name>A0ABR3V8U1_9PEZI</name>
<dbReference type="Proteomes" id="UP001586593">
    <property type="component" value="Unassembled WGS sequence"/>
</dbReference>
<organism evidence="2 3">
    <name type="scientific">Phialemonium thermophilum</name>
    <dbReference type="NCBI Taxonomy" id="223376"/>
    <lineage>
        <taxon>Eukaryota</taxon>
        <taxon>Fungi</taxon>
        <taxon>Dikarya</taxon>
        <taxon>Ascomycota</taxon>
        <taxon>Pezizomycotina</taxon>
        <taxon>Sordariomycetes</taxon>
        <taxon>Sordariomycetidae</taxon>
        <taxon>Cephalothecales</taxon>
        <taxon>Cephalothecaceae</taxon>
        <taxon>Phialemonium</taxon>
    </lineage>
</organism>
<evidence type="ECO:0000313" key="3">
    <source>
        <dbReference type="Proteomes" id="UP001586593"/>
    </source>
</evidence>
<dbReference type="EMBL" id="JAZHXJ010002517">
    <property type="protein sequence ID" value="KAL1838175.1"/>
    <property type="molecule type" value="Genomic_DNA"/>
</dbReference>
<evidence type="ECO:0000256" key="1">
    <source>
        <dbReference type="SAM" id="MobiDB-lite"/>
    </source>
</evidence>
<keyword evidence="3" id="KW-1185">Reference proteome</keyword>
<protein>
    <submittedName>
        <fullName evidence="2">Uncharacterized protein</fullName>
    </submittedName>
</protein>
<evidence type="ECO:0000313" key="2">
    <source>
        <dbReference type="EMBL" id="KAL1838175.1"/>
    </source>
</evidence>
<reference evidence="2 3" key="1">
    <citation type="journal article" date="2024" name="Commun. Biol.">
        <title>Comparative genomic analysis of thermophilic fungi reveals convergent evolutionary adaptations and gene losses.</title>
        <authorList>
            <person name="Steindorff A.S."/>
            <person name="Aguilar-Pontes M.V."/>
            <person name="Robinson A.J."/>
            <person name="Andreopoulos B."/>
            <person name="LaButti K."/>
            <person name="Kuo A."/>
            <person name="Mondo S."/>
            <person name="Riley R."/>
            <person name="Otillar R."/>
            <person name="Haridas S."/>
            <person name="Lipzen A."/>
            <person name="Grimwood J."/>
            <person name="Schmutz J."/>
            <person name="Clum A."/>
            <person name="Reid I.D."/>
            <person name="Moisan M.C."/>
            <person name="Butler G."/>
            <person name="Nguyen T.T.M."/>
            <person name="Dewar K."/>
            <person name="Conant G."/>
            <person name="Drula E."/>
            <person name="Henrissat B."/>
            <person name="Hansel C."/>
            <person name="Singer S."/>
            <person name="Hutchinson M.I."/>
            <person name="de Vries R.P."/>
            <person name="Natvig D.O."/>
            <person name="Powell A.J."/>
            <person name="Tsang A."/>
            <person name="Grigoriev I.V."/>
        </authorList>
    </citation>
    <scope>NUCLEOTIDE SEQUENCE [LARGE SCALE GENOMIC DNA]</scope>
    <source>
        <strain evidence="2 3">ATCC 24622</strain>
    </source>
</reference>
<sequence length="148" mass="15691">MGQMRDALQRGFDDAGKAEKVDLHVIPQAGHLPDRLAAEGFPGAEHTGVEGRPVFLRCSGCSGKEHRAAMVLHARKVLKASGFLYLFSLCRPVDQRGSAFGLLVMAQDPAQGAAASPPGSRGHTDESRASSMVSFPATCETLGFSVRI</sequence>
<feature type="region of interest" description="Disordered" evidence="1">
    <location>
        <begin position="111"/>
        <end position="131"/>
    </location>
</feature>
<comment type="caution">
    <text evidence="2">The sequence shown here is derived from an EMBL/GenBank/DDBJ whole genome shotgun (WGS) entry which is preliminary data.</text>
</comment>
<accession>A0ABR3V8U1</accession>
<proteinExistence type="predicted"/>
<gene>
    <name evidence="2" type="ORF">VTK73DRAFT_4432</name>
</gene>
<feature type="compositionally biased region" description="Low complexity" evidence="1">
    <location>
        <begin position="111"/>
        <end position="120"/>
    </location>
</feature>